<dbReference type="InterPro" id="IPR036259">
    <property type="entry name" value="MFS_trans_sf"/>
</dbReference>
<dbReference type="SUPFAM" id="SSF103473">
    <property type="entry name" value="MFS general substrate transporter"/>
    <property type="match status" value="1"/>
</dbReference>
<keyword evidence="3 7" id="KW-0812">Transmembrane</keyword>
<dbReference type="Gene3D" id="1.20.1250.20">
    <property type="entry name" value="MFS general substrate transporter like domains"/>
    <property type="match status" value="2"/>
</dbReference>
<dbReference type="PROSITE" id="PS50850">
    <property type="entry name" value="MFS"/>
    <property type="match status" value="1"/>
</dbReference>
<sequence>MPLALFALMVSAFGIGTTEFVVSGLLPEIGDDMNVSLSMAGLLISGYALGVVVGGPIATAAGTRLPRKNMLIILMLLFIAGNVLAALAPTYGFLMAGRIISAVCHGAFFGIAAVVAADLVDDSKRSRAISMVFTGLTIANVVGSPLGTWVGQGFGWRATFIMITIIGFISLVGIAALIPKQPRPESTSLRAELSEFKKLQVWLAVAIAGLSIGALFAAYSYIAPILTDVSGFDSSSLTLLLVLFGVGLVIGNLLGGRFADRAQIPTLLVTTALLAVVLVVFTFTAHYKIPAAFTLMLVGGAGFATVPGFMTRAIDKAKGAPTLASAVASSGANLGISIGAYVGGLTIDVELGLTSPIWVGVVMAALALAVTAWAGALDKSERKQSDEPIAKADTPAAVQS</sequence>
<keyword evidence="2" id="KW-1003">Cell membrane</keyword>
<dbReference type="PANTHER" id="PTHR43124">
    <property type="entry name" value="PURINE EFFLUX PUMP PBUE"/>
    <property type="match status" value="1"/>
</dbReference>
<dbReference type="RefSeq" id="WP_380619148.1">
    <property type="nucleotide sequence ID" value="NZ_JBHSDK010000010.1"/>
</dbReference>
<gene>
    <name evidence="9" type="ORF">ACFPET_07065</name>
</gene>
<protein>
    <submittedName>
        <fullName evidence="9">MFS transporter</fullName>
    </submittedName>
</protein>
<feature type="transmembrane region" description="Helical" evidence="7">
    <location>
        <begin position="199"/>
        <end position="222"/>
    </location>
</feature>
<feature type="transmembrane region" description="Helical" evidence="7">
    <location>
        <begin position="132"/>
        <end position="150"/>
    </location>
</feature>
<keyword evidence="5 7" id="KW-0472">Membrane</keyword>
<evidence type="ECO:0000313" key="10">
    <source>
        <dbReference type="Proteomes" id="UP001595823"/>
    </source>
</evidence>
<evidence type="ECO:0000256" key="3">
    <source>
        <dbReference type="ARBA" id="ARBA00022692"/>
    </source>
</evidence>
<name>A0ABV8TX23_9ACTN</name>
<evidence type="ECO:0000256" key="7">
    <source>
        <dbReference type="SAM" id="Phobius"/>
    </source>
</evidence>
<dbReference type="EMBL" id="JBHSDK010000010">
    <property type="protein sequence ID" value="MFC4334953.1"/>
    <property type="molecule type" value="Genomic_DNA"/>
</dbReference>
<comment type="subcellular location">
    <subcellularLocation>
        <location evidence="1">Cell membrane</location>
        <topology evidence="1">Multi-pass membrane protein</topology>
    </subcellularLocation>
</comment>
<evidence type="ECO:0000256" key="6">
    <source>
        <dbReference type="SAM" id="MobiDB-lite"/>
    </source>
</evidence>
<feature type="transmembrane region" description="Helical" evidence="7">
    <location>
        <begin position="234"/>
        <end position="254"/>
    </location>
</feature>
<organism evidence="9 10">
    <name type="scientific">Salininema proteolyticum</name>
    <dbReference type="NCBI Taxonomy" id="1607685"/>
    <lineage>
        <taxon>Bacteria</taxon>
        <taxon>Bacillati</taxon>
        <taxon>Actinomycetota</taxon>
        <taxon>Actinomycetes</taxon>
        <taxon>Glycomycetales</taxon>
        <taxon>Glycomycetaceae</taxon>
        <taxon>Salininema</taxon>
    </lineage>
</organism>
<feature type="transmembrane region" description="Helical" evidence="7">
    <location>
        <begin position="291"/>
        <end position="310"/>
    </location>
</feature>
<feature type="region of interest" description="Disordered" evidence="6">
    <location>
        <begin position="380"/>
        <end position="400"/>
    </location>
</feature>
<keyword evidence="4 7" id="KW-1133">Transmembrane helix</keyword>
<keyword evidence="10" id="KW-1185">Reference proteome</keyword>
<comment type="caution">
    <text evidence="9">The sequence shown here is derived from an EMBL/GenBank/DDBJ whole genome shotgun (WGS) entry which is preliminary data.</text>
</comment>
<feature type="compositionally biased region" description="Basic and acidic residues" evidence="6">
    <location>
        <begin position="380"/>
        <end position="390"/>
    </location>
</feature>
<reference evidence="10" key="1">
    <citation type="journal article" date="2019" name="Int. J. Syst. Evol. Microbiol.">
        <title>The Global Catalogue of Microorganisms (GCM) 10K type strain sequencing project: providing services to taxonomists for standard genome sequencing and annotation.</title>
        <authorList>
            <consortium name="The Broad Institute Genomics Platform"/>
            <consortium name="The Broad Institute Genome Sequencing Center for Infectious Disease"/>
            <person name="Wu L."/>
            <person name="Ma J."/>
        </authorList>
    </citation>
    <scope>NUCLEOTIDE SEQUENCE [LARGE SCALE GENOMIC DNA]</scope>
    <source>
        <strain evidence="10">IBRC-M 10908</strain>
    </source>
</reference>
<dbReference type="InterPro" id="IPR011701">
    <property type="entry name" value="MFS"/>
</dbReference>
<evidence type="ECO:0000313" key="9">
    <source>
        <dbReference type="EMBL" id="MFC4334953.1"/>
    </source>
</evidence>
<dbReference type="PANTHER" id="PTHR43124:SF3">
    <property type="entry name" value="CHLORAMPHENICOL EFFLUX PUMP RV0191"/>
    <property type="match status" value="1"/>
</dbReference>
<dbReference type="Proteomes" id="UP001595823">
    <property type="component" value="Unassembled WGS sequence"/>
</dbReference>
<feature type="transmembrane region" description="Helical" evidence="7">
    <location>
        <begin position="70"/>
        <end position="93"/>
    </location>
</feature>
<evidence type="ECO:0000256" key="1">
    <source>
        <dbReference type="ARBA" id="ARBA00004651"/>
    </source>
</evidence>
<proteinExistence type="predicted"/>
<feature type="transmembrane region" description="Helical" evidence="7">
    <location>
        <begin position="38"/>
        <end position="58"/>
    </location>
</feature>
<accession>A0ABV8TX23</accession>
<evidence type="ECO:0000256" key="5">
    <source>
        <dbReference type="ARBA" id="ARBA00023136"/>
    </source>
</evidence>
<dbReference type="CDD" id="cd17324">
    <property type="entry name" value="MFS_NepI_like"/>
    <property type="match status" value="1"/>
</dbReference>
<feature type="transmembrane region" description="Helical" evidence="7">
    <location>
        <begin position="266"/>
        <end position="285"/>
    </location>
</feature>
<evidence type="ECO:0000256" key="2">
    <source>
        <dbReference type="ARBA" id="ARBA00022475"/>
    </source>
</evidence>
<evidence type="ECO:0000259" key="8">
    <source>
        <dbReference type="PROSITE" id="PS50850"/>
    </source>
</evidence>
<feature type="domain" description="Major facilitator superfamily (MFS) profile" evidence="8">
    <location>
        <begin position="4"/>
        <end position="382"/>
    </location>
</feature>
<feature type="transmembrane region" description="Helical" evidence="7">
    <location>
        <begin position="322"/>
        <end position="345"/>
    </location>
</feature>
<feature type="transmembrane region" description="Helical" evidence="7">
    <location>
        <begin position="357"/>
        <end position="377"/>
    </location>
</feature>
<feature type="transmembrane region" description="Helical" evidence="7">
    <location>
        <begin position="156"/>
        <end position="178"/>
    </location>
</feature>
<dbReference type="InterPro" id="IPR020846">
    <property type="entry name" value="MFS_dom"/>
</dbReference>
<dbReference type="InterPro" id="IPR050189">
    <property type="entry name" value="MFS_Efflux_Transporters"/>
</dbReference>
<dbReference type="Pfam" id="PF07690">
    <property type="entry name" value="MFS_1"/>
    <property type="match status" value="1"/>
</dbReference>
<evidence type="ECO:0000256" key="4">
    <source>
        <dbReference type="ARBA" id="ARBA00022989"/>
    </source>
</evidence>
<feature type="transmembrane region" description="Helical" evidence="7">
    <location>
        <begin position="99"/>
        <end position="120"/>
    </location>
</feature>